<evidence type="ECO:0000256" key="9">
    <source>
        <dbReference type="RuleBase" id="RU361172"/>
    </source>
</evidence>
<keyword evidence="9" id="KW-0658">Purine biosynthesis</keyword>
<dbReference type="Pfam" id="PF00206">
    <property type="entry name" value="Lyase_1"/>
    <property type="match status" value="1"/>
</dbReference>
<comment type="similarity">
    <text evidence="9">Belongs to the lyase 1 family. Adenylosuccinate lyase subfamily.</text>
</comment>
<dbReference type="SMART" id="SM00998">
    <property type="entry name" value="ADSL_C"/>
    <property type="match status" value="1"/>
</dbReference>
<dbReference type="InterPro" id="IPR000362">
    <property type="entry name" value="Fumarate_lyase_fam"/>
</dbReference>
<comment type="function">
    <text evidence="6">Catalyzes two reactions in de novo purine nucleotide biosynthesis. Catalyzes the breakdown of 5-aminoimidazole- (N-succinylocarboxamide) ribotide (SAICAR or 2-[5-amino-1-(5-phospho-beta-D-ribosyl)imidazole-4-carboxamido]succinate) to 5-aminoimidazole-4-carboxamide ribotide (AICAR or 5-amino-1-(5-phospho-beta-D-ribosyl)imidazole-4-carboxamide) and fumarate, and of adenylosuccinate (ADS or N(6)-(1,2-dicarboxyethyl)-AMP) to adenosine monophosphate (AMP) and fumarate.</text>
</comment>
<dbReference type="Proteomes" id="UP001208689">
    <property type="component" value="Chromosome"/>
</dbReference>
<evidence type="ECO:0000256" key="4">
    <source>
        <dbReference type="ARBA" id="ARBA00023239"/>
    </source>
</evidence>
<dbReference type="EMBL" id="CP104013">
    <property type="protein sequence ID" value="UYP47711.1"/>
    <property type="molecule type" value="Genomic_DNA"/>
</dbReference>
<dbReference type="PANTHER" id="PTHR43172:SF1">
    <property type="entry name" value="ADENYLOSUCCINATE LYASE"/>
    <property type="match status" value="1"/>
</dbReference>
<dbReference type="EC" id="4.3.2.2" evidence="8 9"/>
<organism evidence="11 12">
    <name type="scientific">Candidatus Lokiarchaeum ossiferum</name>
    <dbReference type="NCBI Taxonomy" id="2951803"/>
    <lineage>
        <taxon>Archaea</taxon>
        <taxon>Promethearchaeati</taxon>
        <taxon>Promethearchaeota</taxon>
        <taxon>Promethearchaeia</taxon>
        <taxon>Promethearchaeales</taxon>
        <taxon>Promethearchaeaceae</taxon>
        <taxon>Candidatus Lokiarchaeum</taxon>
    </lineage>
</organism>
<keyword evidence="4 9" id="KW-0456">Lyase</keyword>
<evidence type="ECO:0000313" key="11">
    <source>
        <dbReference type="EMBL" id="UYP47711.1"/>
    </source>
</evidence>
<keyword evidence="12" id="KW-1185">Reference proteome</keyword>
<dbReference type="PRINTS" id="PR00149">
    <property type="entry name" value="FUMRATELYASE"/>
</dbReference>
<dbReference type="NCBIfam" id="TIGR00928">
    <property type="entry name" value="purB"/>
    <property type="match status" value="1"/>
</dbReference>
<dbReference type="InterPro" id="IPR008948">
    <property type="entry name" value="L-Aspartase-like"/>
</dbReference>
<dbReference type="CDD" id="cd01360">
    <property type="entry name" value="Adenylsuccinate_lyase_1"/>
    <property type="match status" value="1"/>
</dbReference>
<dbReference type="PANTHER" id="PTHR43172">
    <property type="entry name" value="ADENYLOSUCCINATE LYASE"/>
    <property type="match status" value="1"/>
</dbReference>
<comment type="pathway">
    <text evidence="1 9">Purine metabolism; IMP biosynthesis via de novo pathway; 5-amino-1-(5-phospho-D-ribosyl)imidazole-4-carboxamide from 5-amino-1-(5-phospho-D-ribosyl)imidazole-4-carboxylate: step 2/2.</text>
</comment>
<dbReference type="InterPro" id="IPR004769">
    <property type="entry name" value="Pur_lyase"/>
</dbReference>
<dbReference type="InterPro" id="IPR019468">
    <property type="entry name" value="AdenyloSucc_lyase_C"/>
</dbReference>
<evidence type="ECO:0000256" key="2">
    <source>
        <dbReference type="ARBA" id="ARBA00004734"/>
    </source>
</evidence>
<sequence>MSESRIHPIEGRYRTKDMAALFTDGSKLYRWLRVESALSQAHAELGHLPKEASQEISRKANLEYVKVDRVKKIEADIHHDLMAMVRGLTEQCEGNAGKYIHLGATSYDIEDTATAIQLSQALIVLESSLMRVLKALVMQAENNKARVCVGRTHGQQALPTTYGMRFAIWASEISRHLERIVQIKPRIAVGKMSGAVGAMASFGKEGIKIQQLVMDILAQEFNLPLKPVLIANQVVQRDRHAEVLNLTALVSGTVDKIAREMRILQRTEIGEMFEPFTKNQVGSSTMPHKRNPHKAERLCSIARVLKSNIIIGIDNIGLEDERDLTNSANERMIYAENFILLDYMLTQLAQILEGQEFNDIAIQRNLDFTHGAFLAEKIMVELVSKGIGRQDGHEILRQTAIEARKRNLPMKDILIGDPRLVGKFTEKQLDEMLEPKNYIGLAIPQVETVITKLKKQYFL</sequence>
<evidence type="ECO:0000256" key="3">
    <source>
        <dbReference type="ARBA" id="ARBA00011668"/>
    </source>
</evidence>
<comment type="catalytic activity">
    <reaction evidence="5">
        <text>(2S)-2-[5-amino-1-(5-phospho-beta-D-ribosyl)imidazole-4-carboxamido]succinate = 5-amino-1-(5-phospho-beta-D-ribosyl)imidazole-4-carboxamide + fumarate</text>
        <dbReference type="Rhea" id="RHEA:23920"/>
        <dbReference type="ChEBI" id="CHEBI:29806"/>
        <dbReference type="ChEBI" id="CHEBI:58443"/>
        <dbReference type="ChEBI" id="CHEBI:58475"/>
        <dbReference type="EC" id="4.3.2.2"/>
    </reaction>
    <physiologicalReaction direction="left-to-right" evidence="5">
        <dbReference type="Rhea" id="RHEA:23921"/>
    </physiologicalReaction>
</comment>
<name>A0ABY6HW12_9ARCH</name>
<evidence type="ECO:0000256" key="7">
    <source>
        <dbReference type="ARBA" id="ARBA00049115"/>
    </source>
</evidence>
<dbReference type="Gene3D" id="1.20.200.10">
    <property type="entry name" value="Fumarase/aspartase (Central domain)"/>
    <property type="match status" value="1"/>
</dbReference>
<dbReference type="PROSITE" id="PS00163">
    <property type="entry name" value="FUMARATE_LYASES"/>
    <property type="match status" value="1"/>
</dbReference>
<dbReference type="Pfam" id="PF10397">
    <property type="entry name" value="ADSL_C"/>
    <property type="match status" value="1"/>
</dbReference>
<comment type="pathway">
    <text evidence="2 9">Purine metabolism; AMP biosynthesis via de novo pathway; AMP from IMP: step 2/2.</text>
</comment>
<dbReference type="PRINTS" id="PR00145">
    <property type="entry name" value="ARGSUCLYASE"/>
</dbReference>
<accession>A0ABY6HW12</accession>
<reference evidence="11" key="1">
    <citation type="submission" date="2022-09" db="EMBL/GenBank/DDBJ databases">
        <title>Actin cytoskeleton and complex cell architecture in an #Asgard archaeon.</title>
        <authorList>
            <person name="Ponce Toledo R.I."/>
            <person name="Schleper C."/>
            <person name="Rodrigues Oliveira T."/>
            <person name="Wollweber F."/>
            <person name="Xu J."/>
            <person name="Rittmann S."/>
            <person name="Klingl A."/>
            <person name="Pilhofer M."/>
        </authorList>
    </citation>
    <scope>NUCLEOTIDE SEQUENCE</scope>
    <source>
        <strain evidence="11">B-35</strain>
    </source>
</reference>
<dbReference type="Gene3D" id="1.10.275.60">
    <property type="match status" value="1"/>
</dbReference>
<dbReference type="Gene3D" id="1.10.40.30">
    <property type="entry name" value="Fumarase/aspartase (C-terminal domain)"/>
    <property type="match status" value="1"/>
</dbReference>
<evidence type="ECO:0000259" key="10">
    <source>
        <dbReference type="SMART" id="SM00998"/>
    </source>
</evidence>
<evidence type="ECO:0000256" key="6">
    <source>
        <dbReference type="ARBA" id="ARBA00025012"/>
    </source>
</evidence>
<dbReference type="SUPFAM" id="SSF48557">
    <property type="entry name" value="L-aspartase-like"/>
    <property type="match status" value="1"/>
</dbReference>
<evidence type="ECO:0000256" key="1">
    <source>
        <dbReference type="ARBA" id="ARBA00004706"/>
    </source>
</evidence>
<comment type="subunit">
    <text evidence="3">Homotetramer. Residues from neighboring subunits contribute catalytic and substrate-binding residues to each active site.</text>
</comment>
<dbReference type="InterPro" id="IPR022761">
    <property type="entry name" value="Fumarate_lyase_N"/>
</dbReference>
<gene>
    <name evidence="11" type="ORF">NEF87_003996</name>
</gene>
<feature type="domain" description="Adenylosuccinate lyase C-terminal" evidence="10">
    <location>
        <begin position="370"/>
        <end position="450"/>
    </location>
</feature>
<comment type="catalytic activity">
    <reaction evidence="7">
        <text>N(6)-(1,2-dicarboxyethyl)-AMP = fumarate + AMP</text>
        <dbReference type="Rhea" id="RHEA:16853"/>
        <dbReference type="ChEBI" id="CHEBI:29806"/>
        <dbReference type="ChEBI" id="CHEBI:57567"/>
        <dbReference type="ChEBI" id="CHEBI:456215"/>
        <dbReference type="EC" id="4.3.2.2"/>
    </reaction>
    <physiologicalReaction direction="left-to-right" evidence="7">
        <dbReference type="Rhea" id="RHEA:16854"/>
    </physiologicalReaction>
</comment>
<evidence type="ECO:0000313" key="12">
    <source>
        <dbReference type="Proteomes" id="UP001208689"/>
    </source>
</evidence>
<evidence type="ECO:0000256" key="5">
    <source>
        <dbReference type="ARBA" id="ARBA00024477"/>
    </source>
</evidence>
<evidence type="ECO:0000256" key="8">
    <source>
        <dbReference type="NCBIfam" id="TIGR00928"/>
    </source>
</evidence>
<dbReference type="InterPro" id="IPR020557">
    <property type="entry name" value="Fumarate_lyase_CS"/>
</dbReference>
<proteinExistence type="inferred from homology"/>
<protein>
    <recommendedName>
        <fullName evidence="8 9">Adenylosuccinate lyase</fullName>
        <shortName evidence="9">ASL</shortName>
        <ecNumber evidence="8 9">4.3.2.2</ecNumber>
    </recommendedName>
    <alternativeName>
        <fullName evidence="9">Adenylosuccinase</fullName>
    </alternativeName>
</protein>
<dbReference type="GO" id="GO:0004056">
    <property type="term" value="F:argininosuccinate lyase activity"/>
    <property type="evidence" value="ECO:0007669"/>
    <property type="project" value="UniProtKB-EC"/>
</dbReference>